<dbReference type="RefSeq" id="WP_201682285.1">
    <property type="nucleotide sequence ID" value="NZ_JAEQNA010000001.1"/>
</dbReference>
<evidence type="ECO:0000256" key="7">
    <source>
        <dbReference type="ARBA" id="ARBA00079883"/>
    </source>
</evidence>
<name>A0A936ZG28_9BURK</name>
<keyword evidence="10" id="KW-1185">Reference proteome</keyword>
<comment type="caution">
    <text evidence="9">The sequence shown here is derived from an EMBL/GenBank/DDBJ whole genome shotgun (WGS) entry which is preliminary data.</text>
</comment>
<dbReference type="InterPro" id="IPR050740">
    <property type="entry name" value="Aldehyde_DH_Superfamily"/>
</dbReference>
<evidence type="ECO:0000313" key="10">
    <source>
        <dbReference type="Proteomes" id="UP000613011"/>
    </source>
</evidence>
<evidence type="ECO:0000256" key="4">
    <source>
        <dbReference type="ARBA" id="ARBA00051407"/>
    </source>
</evidence>
<dbReference type="PROSITE" id="PS00070">
    <property type="entry name" value="ALDEHYDE_DEHYDR_CYS"/>
    <property type="match status" value="1"/>
</dbReference>
<protein>
    <recommendedName>
        <fullName evidence="6">4-(hydroxymethyl)benzenesulfonate dehydrogenase</fullName>
        <ecNumber evidence="6">1.1.1.257</ecNumber>
    </recommendedName>
    <alternativeName>
        <fullName evidence="7">Toluenesulfonate aldehyde dehydrogenase TsaD</fullName>
    </alternativeName>
</protein>
<dbReference type="GO" id="GO:0004777">
    <property type="term" value="F:succinate-semialdehyde dehydrogenase (NAD+) activity"/>
    <property type="evidence" value="ECO:0007669"/>
    <property type="project" value="TreeGrafter"/>
</dbReference>
<evidence type="ECO:0000259" key="8">
    <source>
        <dbReference type="Pfam" id="PF00171"/>
    </source>
</evidence>
<dbReference type="Gene3D" id="3.40.309.10">
    <property type="entry name" value="Aldehyde Dehydrogenase, Chain A, domain 2"/>
    <property type="match status" value="1"/>
</dbReference>
<dbReference type="Proteomes" id="UP000613011">
    <property type="component" value="Unassembled WGS sequence"/>
</dbReference>
<dbReference type="GO" id="GO:0009450">
    <property type="term" value="P:gamma-aminobutyric acid catabolic process"/>
    <property type="evidence" value="ECO:0007669"/>
    <property type="project" value="TreeGrafter"/>
</dbReference>
<accession>A0A936ZG28</accession>
<dbReference type="Gene3D" id="3.40.605.10">
    <property type="entry name" value="Aldehyde Dehydrogenase, Chain A, domain 1"/>
    <property type="match status" value="1"/>
</dbReference>
<dbReference type="InterPro" id="IPR016161">
    <property type="entry name" value="Ald_DH/histidinol_DH"/>
</dbReference>
<dbReference type="EMBL" id="JAEQNA010000001">
    <property type="protein sequence ID" value="MBL0419237.1"/>
    <property type="molecule type" value="Genomic_DNA"/>
</dbReference>
<evidence type="ECO:0000256" key="5">
    <source>
        <dbReference type="ARBA" id="ARBA00056807"/>
    </source>
</evidence>
<dbReference type="InterPro" id="IPR016162">
    <property type="entry name" value="Ald_DH_N"/>
</dbReference>
<dbReference type="InterPro" id="IPR016163">
    <property type="entry name" value="Ald_DH_C"/>
</dbReference>
<sequence>MSSAPTSEPLSCVAGQWRRGGGDEFAVSDPARAEVVATYRGADASDAAQALDAASQAFAGWSRQVPAERSALLRRTAGLLRERTAQIAALLTLEEGKPLPEARREMAVAADALEWFAEEGRRAYGRSIPSPMAGVQIQTELVPLGVVAAFTPWNFPVMLSAIKAAAALAAGCCVLLKPAEETPLAVCELARAFVDAGLPAGALQLLLGSGAELSAALLPDPRLAKISFTGSTGAGRAVAELAGRHLKPCTLELGGHAPAIVCEDADVQQAVSALAAIKFRNAGQVCANASRFFVHESVLKPFTDAMGEVVAGLRVGPGDAEATQMGPLANARRQAAVAALAEDAVGAGARVARASGRPSGKGWFHPAMLLVDVPDHARVMREEPFGPLLPVTTFRSLDEAIARANALPVGLTAFGFTRSLACARRLGSELRAGSVAINTTQLMWPEAPFGGVAESGWGRENGAEGLLEFVSARTRVVA</sequence>
<dbReference type="Pfam" id="PF00171">
    <property type="entry name" value="Aldedh"/>
    <property type="match status" value="1"/>
</dbReference>
<evidence type="ECO:0000256" key="1">
    <source>
        <dbReference type="ARBA" id="ARBA00009986"/>
    </source>
</evidence>
<comment type="catalytic activity">
    <reaction evidence="4">
        <text>4-(hydroxymethyl)benzenesulfonate + NAD(+) = 4-formylbenzenesulfonate + NADH + H(+)</text>
        <dbReference type="Rhea" id="RHEA:24412"/>
        <dbReference type="ChEBI" id="CHEBI:11944"/>
        <dbReference type="ChEBI" id="CHEBI:11987"/>
        <dbReference type="ChEBI" id="CHEBI:15378"/>
        <dbReference type="ChEBI" id="CHEBI:57540"/>
        <dbReference type="ChEBI" id="CHEBI:57945"/>
        <dbReference type="EC" id="1.1.1.257"/>
    </reaction>
</comment>
<comment type="function">
    <text evidence="5">Involved in the toluene-4-sulfonate degradation pathway. Does not discriminate between the sulfonate and the carboxyl substituents and can also be involved in the p-toluenecarboxylate degradation pathway.</text>
</comment>
<evidence type="ECO:0000256" key="3">
    <source>
        <dbReference type="ARBA" id="ARBA00023002"/>
    </source>
</evidence>
<dbReference type="InterPro" id="IPR015590">
    <property type="entry name" value="Aldehyde_DH_dom"/>
</dbReference>
<dbReference type="AlphaFoldDB" id="A0A936ZG28"/>
<organism evidence="9 10">
    <name type="scientific">Ramlibacter aurantiacus</name>
    <dbReference type="NCBI Taxonomy" id="2801330"/>
    <lineage>
        <taxon>Bacteria</taxon>
        <taxon>Pseudomonadati</taxon>
        <taxon>Pseudomonadota</taxon>
        <taxon>Betaproteobacteria</taxon>
        <taxon>Burkholderiales</taxon>
        <taxon>Comamonadaceae</taxon>
        <taxon>Ramlibacter</taxon>
    </lineage>
</organism>
<dbReference type="GO" id="GO:0018462">
    <property type="term" value="F:4-(hydroxymethyl)benzenesulfonate dehydrogenase activity"/>
    <property type="evidence" value="ECO:0007669"/>
    <property type="project" value="UniProtKB-EC"/>
</dbReference>
<comment type="similarity">
    <text evidence="1">Belongs to the aldehyde dehydrogenase family.</text>
</comment>
<dbReference type="FunFam" id="3.40.605.10:FF:000007">
    <property type="entry name" value="NAD/NADP-dependent betaine aldehyde dehydrogenase"/>
    <property type="match status" value="1"/>
</dbReference>
<evidence type="ECO:0000313" key="9">
    <source>
        <dbReference type="EMBL" id="MBL0419237.1"/>
    </source>
</evidence>
<evidence type="ECO:0000256" key="2">
    <source>
        <dbReference type="ARBA" id="ARBA00011738"/>
    </source>
</evidence>
<dbReference type="PANTHER" id="PTHR43353:SF5">
    <property type="entry name" value="SUCCINATE-SEMIALDEHYDE DEHYDROGENASE, MITOCHONDRIAL"/>
    <property type="match status" value="1"/>
</dbReference>
<keyword evidence="3" id="KW-0560">Oxidoreductase</keyword>
<reference evidence="9" key="1">
    <citation type="submission" date="2021-01" db="EMBL/GenBank/DDBJ databases">
        <title>Ramlibacter sp. strain AW1 16S ribosomal RNA gene Genome sequencing and assembly.</title>
        <authorList>
            <person name="Kang M."/>
        </authorList>
    </citation>
    <scope>NUCLEOTIDE SEQUENCE</scope>
    <source>
        <strain evidence="9">AW1</strain>
    </source>
</reference>
<dbReference type="EC" id="1.1.1.257" evidence="6"/>
<proteinExistence type="inferred from homology"/>
<dbReference type="SUPFAM" id="SSF53720">
    <property type="entry name" value="ALDH-like"/>
    <property type="match status" value="1"/>
</dbReference>
<gene>
    <name evidence="9" type="ORF">JI739_02645</name>
</gene>
<dbReference type="InterPro" id="IPR016160">
    <property type="entry name" value="Ald_DH_CS_CYS"/>
</dbReference>
<comment type="subunit">
    <text evidence="2">Homodimer.</text>
</comment>
<evidence type="ECO:0000256" key="6">
    <source>
        <dbReference type="ARBA" id="ARBA00066857"/>
    </source>
</evidence>
<dbReference type="PANTHER" id="PTHR43353">
    <property type="entry name" value="SUCCINATE-SEMIALDEHYDE DEHYDROGENASE, MITOCHONDRIAL"/>
    <property type="match status" value="1"/>
</dbReference>
<feature type="domain" description="Aldehyde dehydrogenase" evidence="8">
    <location>
        <begin position="17"/>
        <end position="473"/>
    </location>
</feature>